<accession>G8LZY0</accession>
<sequence>MPVRDLQLKKEWKARFDDYKKSGLSVNAWCRKAGLKSITFRYWIKRFSIPEENPSPKTQFAEVMLQSNRTTDRVEKTSCEEKEELSKSNTTKQVQTHSSEFQIFIDNIRVIVPGDFNPASLAGLMKVLKTL</sequence>
<gene>
    <name evidence="2" type="ordered locus">Clocl_2499</name>
</gene>
<dbReference type="KEGG" id="ccl:Clocl_2499"/>
<protein>
    <recommendedName>
        <fullName evidence="4">Transposase</fullName>
    </recommendedName>
</protein>
<dbReference type="NCBIfam" id="NF047593">
    <property type="entry name" value="IS66_ISAeme5_TnpA"/>
    <property type="match status" value="1"/>
</dbReference>
<dbReference type="Proteomes" id="UP000005435">
    <property type="component" value="Chromosome"/>
</dbReference>
<dbReference type="STRING" id="720554.Clocl_2499"/>
<evidence type="ECO:0000256" key="1">
    <source>
        <dbReference type="SAM" id="MobiDB-lite"/>
    </source>
</evidence>
<dbReference type="HOGENOM" id="CLU_151804_3_1_9"/>
<reference evidence="3" key="1">
    <citation type="submission" date="2011-12" db="EMBL/GenBank/DDBJ databases">
        <title>Complete sequence of Clostridium clariflavum DSM 19732.</title>
        <authorList>
            <consortium name="US DOE Joint Genome Institute"/>
            <person name="Lucas S."/>
            <person name="Han J."/>
            <person name="Lapidus A."/>
            <person name="Cheng J.-F."/>
            <person name="Goodwin L."/>
            <person name="Pitluck S."/>
            <person name="Peters L."/>
            <person name="Teshima H."/>
            <person name="Detter J.C."/>
            <person name="Han C."/>
            <person name="Tapia R."/>
            <person name="Land M."/>
            <person name="Hauser L."/>
            <person name="Kyrpides N."/>
            <person name="Ivanova N."/>
            <person name="Pagani I."/>
            <person name="Kitzmiller T."/>
            <person name="Lynd L."/>
            <person name="Izquierdo J."/>
            <person name="Woyke T."/>
        </authorList>
    </citation>
    <scope>NUCLEOTIDE SEQUENCE [LARGE SCALE GENOMIC DNA]</scope>
    <source>
        <strain evidence="3">DSM 19732 / NBRC 101661 / EBR45</strain>
    </source>
</reference>
<feature type="compositionally biased region" description="Basic and acidic residues" evidence="1">
    <location>
        <begin position="70"/>
        <end position="86"/>
    </location>
</feature>
<dbReference type="OrthoDB" id="9808061at2"/>
<dbReference type="eggNOG" id="ENOG503265K">
    <property type="taxonomic scope" value="Bacteria"/>
</dbReference>
<feature type="region of interest" description="Disordered" evidence="1">
    <location>
        <begin position="68"/>
        <end position="93"/>
    </location>
</feature>
<dbReference type="RefSeq" id="WP_014255637.1">
    <property type="nucleotide sequence ID" value="NC_016627.1"/>
</dbReference>
<evidence type="ECO:0000313" key="3">
    <source>
        <dbReference type="Proteomes" id="UP000005435"/>
    </source>
</evidence>
<organism evidence="2 3">
    <name type="scientific">Acetivibrio clariflavus (strain DSM 19732 / NBRC 101661 / EBR45)</name>
    <name type="common">Clostridium clariflavum</name>
    <dbReference type="NCBI Taxonomy" id="720554"/>
    <lineage>
        <taxon>Bacteria</taxon>
        <taxon>Bacillati</taxon>
        <taxon>Bacillota</taxon>
        <taxon>Clostridia</taxon>
        <taxon>Eubacteriales</taxon>
        <taxon>Oscillospiraceae</taxon>
        <taxon>Acetivibrio</taxon>
    </lineage>
</organism>
<proteinExistence type="predicted"/>
<name>G8LZY0_ACECE</name>
<dbReference type="AlphaFoldDB" id="G8LZY0"/>
<keyword evidence="3" id="KW-1185">Reference proteome</keyword>
<dbReference type="EMBL" id="CP003065">
    <property type="protein sequence ID" value="AEV69070.1"/>
    <property type="molecule type" value="Genomic_DNA"/>
</dbReference>
<evidence type="ECO:0000313" key="2">
    <source>
        <dbReference type="EMBL" id="AEV69070.1"/>
    </source>
</evidence>
<evidence type="ECO:0008006" key="4">
    <source>
        <dbReference type="Google" id="ProtNLM"/>
    </source>
</evidence>
<reference evidence="2 3" key="2">
    <citation type="journal article" date="2012" name="Stand. Genomic Sci.">
        <title>Complete Genome Sequence of Clostridium clariflavum DSM 19732.</title>
        <authorList>
            <person name="Izquierdo J.A."/>
            <person name="Goodwin L."/>
            <person name="Davenport K.W."/>
            <person name="Teshima H."/>
            <person name="Bruce D."/>
            <person name="Detter C."/>
            <person name="Tapia R."/>
            <person name="Han S."/>
            <person name="Land M."/>
            <person name="Hauser L."/>
            <person name="Jeffries C.D."/>
            <person name="Han J."/>
            <person name="Pitluck S."/>
            <person name="Nolan M."/>
            <person name="Chen A."/>
            <person name="Huntemann M."/>
            <person name="Mavromatis K."/>
            <person name="Mikhailova N."/>
            <person name="Liolios K."/>
            <person name="Woyke T."/>
            <person name="Lynd L.R."/>
        </authorList>
    </citation>
    <scope>NUCLEOTIDE SEQUENCE [LARGE SCALE GENOMIC DNA]</scope>
    <source>
        <strain evidence="3">DSM 19732 / NBRC 101661 / EBR45</strain>
    </source>
</reference>